<sequence>MARSRKKSHAMCGAALALGLALAAPAAAVAETPERPGVQPAHTVLFPYCEEAQFPFFGPVIICHTWFGDLTFSRPW</sequence>
<evidence type="ECO:0000313" key="2">
    <source>
        <dbReference type="EMBL" id="AEF40976.1"/>
    </source>
</evidence>
<dbReference type="STRING" id="443218.AS9A_2529"/>
<gene>
    <name evidence="2" type="ordered locus">AS9A_2529</name>
</gene>
<feature type="chain" id="PRO_5038805280" description="Secreted protein" evidence="1">
    <location>
        <begin position="24"/>
        <end position="76"/>
    </location>
</feature>
<evidence type="ECO:0000256" key="1">
    <source>
        <dbReference type="SAM" id="SignalP"/>
    </source>
</evidence>
<dbReference type="KEGG" id="asd:AS9A_2529"/>
<evidence type="ECO:0008006" key="4">
    <source>
        <dbReference type="Google" id="ProtNLM"/>
    </source>
</evidence>
<reference evidence="2 3" key="1">
    <citation type="journal article" date="2011" name="J. Bacteriol.">
        <title>Complete genome sequence of Amycolicicoccus subflavus DQS3-9A1T, an actinomycete isolated from crude oil-polluted soil.</title>
        <authorList>
            <person name="Cai M."/>
            <person name="Chen W.M."/>
            <person name="Nie Y."/>
            <person name="Chi C.Q."/>
            <person name="Wang Y.N."/>
            <person name="Tang Y.Q."/>
            <person name="Li G.Y."/>
            <person name="Wu X.L."/>
        </authorList>
    </citation>
    <scope>NUCLEOTIDE SEQUENCE [LARGE SCALE GENOMIC DNA]</scope>
    <source>
        <strain evidence="3">DSM 45089 / DQS3-9A1</strain>
    </source>
</reference>
<dbReference type="OrthoDB" id="9851187at2"/>
<dbReference type="RefSeq" id="WP_013807325.1">
    <property type="nucleotide sequence ID" value="NC_015564.1"/>
</dbReference>
<keyword evidence="3" id="KW-1185">Reference proteome</keyword>
<dbReference type="Proteomes" id="UP000009235">
    <property type="component" value="Chromosome"/>
</dbReference>
<dbReference type="AlphaFoldDB" id="F6EFP7"/>
<organism evidence="2 3">
    <name type="scientific">Hoyosella subflava (strain DSM 45089 / JCM 17490 / NBRC 109087 / DQS3-9A1)</name>
    <name type="common">Amycolicicoccus subflavus</name>
    <dbReference type="NCBI Taxonomy" id="443218"/>
    <lineage>
        <taxon>Bacteria</taxon>
        <taxon>Bacillati</taxon>
        <taxon>Actinomycetota</taxon>
        <taxon>Actinomycetes</taxon>
        <taxon>Mycobacteriales</taxon>
        <taxon>Hoyosellaceae</taxon>
        <taxon>Hoyosella</taxon>
    </lineage>
</organism>
<protein>
    <recommendedName>
        <fullName evidence="4">Secreted protein</fullName>
    </recommendedName>
</protein>
<evidence type="ECO:0000313" key="3">
    <source>
        <dbReference type="Proteomes" id="UP000009235"/>
    </source>
</evidence>
<dbReference type="HOGENOM" id="CLU_2646539_0_0_11"/>
<keyword evidence="1" id="KW-0732">Signal</keyword>
<proteinExistence type="predicted"/>
<feature type="signal peptide" evidence="1">
    <location>
        <begin position="1"/>
        <end position="23"/>
    </location>
</feature>
<accession>F6EFP7</accession>
<name>F6EFP7_HOYSD</name>
<dbReference type="EMBL" id="CP002786">
    <property type="protein sequence ID" value="AEF40976.1"/>
    <property type="molecule type" value="Genomic_DNA"/>
</dbReference>